<keyword evidence="2" id="KW-0472">Membrane</keyword>
<dbReference type="AlphaFoldDB" id="A0A7K1TH70"/>
<comment type="caution">
    <text evidence="3">The sequence shown here is derived from an EMBL/GenBank/DDBJ whole genome shotgun (WGS) entry which is preliminary data.</text>
</comment>
<evidence type="ECO:0000256" key="1">
    <source>
        <dbReference type="SAM" id="MobiDB-lite"/>
    </source>
</evidence>
<feature type="region of interest" description="Disordered" evidence="1">
    <location>
        <begin position="113"/>
        <end position="168"/>
    </location>
</feature>
<reference evidence="3 4" key="1">
    <citation type="submission" date="2019-12" db="EMBL/GenBank/DDBJ databases">
        <title>Hymenobacter sp. HMF4947 Genome sequencing and assembly.</title>
        <authorList>
            <person name="Kang H."/>
            <person name="Cha I."/>
            <person name="Kim H."/>
            <person name="Joh K."/>
        </authorList>
    </citation>
    <scope>NUCLEOTIDE SEQUENCE [LARGE SCALE GENOMIC DNA]</scope>
    <source>
        <strain evidence="3 4">HMF4947</strain>
    </source>
</reference>
<gene>
    <name evidence="3" type="ORF">GO988_15670</name>
</gene>
<feature type="transmembrane region" description="Helical" evidence="2">
    <location>
        <begin position="36"/>
        <end position="56"/>
    </location>
</feature>
<proteinExistence type="predicted"/>
<evidence type="ECO:0000256" key="2">
    <source>
        <dbReference type="SAM" id="Phobius"/>
    </source>
</evidence>
<dbReference type="Pfam" id="PF12732">
    <property type="entry name" value="YtxH"/>
    <property type="match status" value="1"/>
</dbReference>
<dbReference type="InterPro" id="IPR024623">
    <property type="entry name" value="YtxH"/>
</dbReference>
<protein>
    <recommendedName>
        <fullName evidence="5">YtxH domain-containing protein</fullName>
    </recommendedName>
</protein>
<dbReference type="Proteomes" id="UP000441336">
    <property type="component" value="Unassembled WGS sequence"/>
</dbReference>
<sequence>MLQPTTMLVSPLAFALILTLFPTINSFSPMPTDNGKVIVSLLAGATAGIVAGLLLAPETGEDARKGLRESAGKWGGSLGKLVQDALAKLQPPHTNPDAAVSEDRQAADALFDSMSASRGGRARPTAEPGDLTTSATGNGSSIGGDDYAPDDNDLDYDGNGNDARHRAI</sequence>
<feature type="compositionally biased region" description="Acidic residues" evidence="1">
    <location>
        <begin position="147"/>
        <end position="156"/>
    </location>
</feature>
<accession>A0A7K1TH70</accession>
<keyword evidence="2" id="KW-0812">Transmembrane</keyword>
<organism evidence="3 4">
    <name type="scientific">Hymenobacter ginkgonis</name>
    <dbReference type="NCBI Taxonomy" id="2682976"/>
    <lineage>
        <taxon>Bacteria</taxon>
        <taxon>Pseudomonadati</taxon>
        <taxon>Bacteroidota</taxon>
        <taxon>Cytophagia</taxon>
        <taxon>Cytophagales</taxon>
        <taxon>Hymenobacteraceae</taxon>
        <taxon>Hymenobacter</taxon>
    </lineage>
</organism>
<evidence type="ECO:0000313" key="3">
    <source>
        <dbReference type="EMBL" id="MVN77770.1"/>
    </source>
</evidence>
<keyword evidence="2" id="KW-1133">Transmembrane helix</keyword>
<keyword evidence="4" id="KW-1185">Reference proteome</keyword>
<evidence type="ECO:0008006" key="5">
    <source>
        <dbReference type="Google" id="ProtNLM"/>
    </source>
</evidence>
<evidence type="ECO:0000313" key="4">
    <source>
        <dbReference type="Proteomes" id="UP000441336"/>
    </source>
</evidence>
<dbReference type="EMBL" id="WQKZ01000003">
    <property type="protein sequence ID" value="MVN77770.1"/>
    <property type="molecule type" value="Genomic_DNA"/>
</dbReference>
<name>A0A7K1TH70_9BACT</name>